<dbReference type="OrthoDB" id="9790710at2"/>
<evidence type="ECO:0008006" key="5">
    <source>
        <dbReference type="Google" id="ProtNLM"/>
    </source>
</evidence>
<dbReference type="RefSeq" id="WP_109926949.1">
    <property type="nucleotide sequence ID" value="NZ_QGNZ01000004.1"/>
</dbReference>
<dbReference type="Pfam" id="PF00534">
    <property type="entry name" value="Glycos_transf_1"/>
    <property type="match status" value="1"/>
</dbReference>
<organism evidence="3 4">
    <name type="scientific">Pedobacter yonginense</name>
    <dbReference type="NCBI Taxonomy" id="651869"/>
    <lineage>
        <taxon>Bacteria</taxon>
        <taxon>Pseudomonadati</taxon>
        <taxon>Bacteroidota</taxon>
        <taxon>Sphingobacteriia</taxon>
        <taxon>Sphingobacteriales</taxon>
        <taxon>Sphingobacteriaceae</taxon>
        <taxon>Pedobacter</taxon>
    </lineage>
</organism>
<protein>
    <recommendedName>
        <fullName evidence="5">Glycosyl transferase family 1 domain-containing protein</fullName>
    </recommendedName>
</protein>
<proteinExistence type="predicted"/>
<evidence type="ECO:0000259" key="1">
    <source>
        <dbReference type="Pfam" id="PF00534"/>
    </source>
</evidence>
<sequence length="439" mass="49776">MKIIHITPSYKPAYIYGGPIQSVGKLCEAIKKSCSATEKNSPHNFENEPFEIEVLTTTANGRFELDMEAGKPQIVDGVPVTYFNRWTKDHSHFSPSMLLALRKRLKNNKGKNLIIHIHAWWNLASILSCWMAKWYKIPVILSPRGMLTGYTMHNRNSFPKKMLHQFMGKNLLKYVYLHATSEQEKTDILQMFQPKSITTIPNLVDYPVKSVEDQGKGIEDQVASIKYQVASIEYQVTSIEEQALSRKYQIESDGNNEVISTFQMIFLSRIEEKKGLELLFEALSYLNFTWTLSIAGSGKAHYVNYLKNRAENLGISNRIKWLGHVSNEDKFNVLSVSDLSVLTSYNENFANVVIESLSVGTAVLISNSVGLADYVATKNLGWISTLNPIEIAEQIKLSYHDSAKRGYIRAHAPAQIALDFDDNTLVKQYFKLYQSIVNG</sequence>
<dbReference type="Gene3D" id="3.40.50.2000">
    <property type="entry name" value="Glycogen Phosphorylase B"/>
    <property type="match status" value="2"/>
</dbReference>
<reference evidence="3 4" key="1">
    <citation type="submission" date="2018-05" db="EMBL/GenBank/DDBJ databases">
        <title>Pedobacter paludis sp. nov., isolated from wetland soil.</title>
        <authorList>
            <person name="Zhang Y."/>
            <person name="Wang G."/>
        </authorList>
    </citation>
    <scope>NUCLEOTIDE SEQUENCE [LARGE SCALE GENOMIC DNA]</scope>
    <source>
        <strain evidence="3 4">KCTC22721</strain>
    </source>
</reference>
<comment type="caution">
    <text evidence="3">The sequence shown here is derived from an EMBL/GenBank/DDBJ whole genome shotgun (WGS) entry which is preliminary data.</text>
</comment>
<dbReference type="InterPro" id="IPR028098">
    <property type="entry name" value="Glyco_trans_4-like_N"/>
</dbReference>
<dbReference type="AlphaFoldDB" id="A0A317EKL3"/>
<dbReference type="EMBL" id="QGNZ01000004">
    <property type="protein sequence ID" value="PWS26383.1"/>
    <property type="molecule type" value="Genomic_DNA"/>
</dbReference>
<gene>
    <name evidence="3" type="ORF">DHW03_16510</name>
</gene>
<dbReference type="SUPFAM" id="SSF53756">
    <property type="entry name" value="UDP-Glycosyltransferase/glycogen phosphorylase"/>
    <property type="match status" value="1"/>
</dbReference>
<evidence type="ECO:0000313" key="3">
    <source>
        <dbReference type="EMBL" id="PWS26383.1"/>
    </source>
</evidence>
<dbReference type="PANTHER" id="PTHR12526">
    <property type="entry name" value="GLYCOSYLTRANSFERASE"/>
    <property type="match status" value="1"/>
</dbReference>
<feature type="domain" description="Glycosyltransferase subfamily 4-like N-terminal" evidence="2">
    <location>
        <begin position="50"/>
        <end position="205"/>
    </location>
</feature>
<dbReference type="NCBIfam" id="NF046085">
    <property type="entry name" value="XrtY_assoc_Gly1"/>
    <property type="match status" value="1"/>
</dbReference>
<dbReference type="Proteomes" id="UP000245379">
    <property type="component" value="Unassembled WGS sequence"/>
</dbReference>
<evidence type="ECO:0000313" key="4">
    <source>
        <dbReference type="Proteomes" id="UP000245379"/>
    </source>
</evidence>
<name>A0A317EKL3_9SPHI</name>
<dbReference type="InterPro" id="IPR001296">
    <property type="entry name" value="Glyco_trans_1"/>
</dbReference>
<feature type="domain" description="Glycosyl transferase family 1" evidence="1">
    <location>
        <begin position="262"/>
        <end position="410"/>
    </location>
</feature>
<dbReference type="GO" id="GO:0016757">
    <property type="term" value="F:glycosyltransferase activity"/>
    <property type="evidence" value="ECO:0007669"/>
    <property type="project" value="InterPro"/>
</dbReference>
<keyword evidence="4" id="KW-1185">Reference proteome</keyword>
<dbReference type="Pfam" id="PF13439">
    <property type="entry name" value="Glyco_transf_4"/>
    <property type="match status" value="1"/>
</dbReference>
<evidence type="ECO:0000259" key="2">
    <source>
        <dbReference type="Pfam" id="PF13439"/>
    </source>
</evidence>
<accession>A0A317EKL3</accession>